<keyword evidence="2" id="KW-1133">Transmembrane helix</keyword>
<gene>
    <name evidence="3" type="ORF">C2869_19675</name>
</gene>
<keyword evidence="2" id="KW-0812">Transmembrane</keyword>
<protein>
    <submittedName>
        <fullName evidence="3">Uncharacterized protein</fullName>
    </submittedName>
</protein>
<reference evidence="3 4" key="1">
    <citation type="submission" date="2018-01" db="EMBL/GenBank/DDBJ databases">
        <title>Genome sequence of a Cantenovulum-like bacteria.</title>
        <authorList>
            <person name="Tan W.R."/>
            <person name="Lau N.-S."/>
            <person name="Go F."/>
            <person name="Amirul A.-A.A."/>
        </authorList>
    </citation>
    <scope>NUCLEOTIDE SEQUENCE [LARGE SCALE GENOMIC DNA]</scope>
    <source>
        <strain evidence="3 4">CCB-QB4</strain>
    </source>
</reference>
<sequence>MWAFGKIEDLQDKMAYFGKDQDSEHAIRDLAMQYSLVTDYTSMIVMTEEQFAAHNIDRKNKQRVGNEKQARQQRQAQGVQDNRVDKQQPMYNSPRPSHSGSGGSLGYGFLILILGLTIGRVARVKR</sequence>
<feature type="region of interest" description="Disordered" evidence="1">
    <location>
        <begin position="55"/>
        <end position="102"/>
    </location>
</feature>
<evidence type="ECO:0000256" key="1">
    <source>
        <dbReference type="SAM" id="MobiDB-lite"/>
    </source>
</evidence>
<name>A0A2S0VWD2_9ALTE</name>
<dbReference type="RefSeq" id="WP_108604538.1">
    <property type="nucleotide sequence ID" value="NZ_CP026604.1"/>
</dbReference>
<feature type="compositionally biased region" description="Basic and acidic residues" evidence="1">
    <location>
        <begin position="55"/>
        <end position="70"/>
    </location>
</feature>
<accession>A0A2S0VWD2</accession>
<evidence type="ECO:0000313" key="3">
    <source>
        <dbReference type="EMBL" id="AWB68483.1"/>
    </source>
</evidence>
<feature type="transmembrane region" description="Helical" evidence="2">
    <location>
        <begin position="104"/>
        <end position="122"/>
    </location>
</feature>
<evidence type="ECO:0000256" key="2">
    <source>
        <dbReference type="SAM" id="Phobius"/>
    </source>
</evidence>
<evidence type="ECO:0000313" key="4">
    <source>
        <dbReference type="Proteomes" id="UP000244441"/>
    </source>
</evidence>
<dbReference type="AlphaFoldDB" id="A0A2S0VWD2"/>
<feature type="compositionally biased region" description="Polar residues" evidence="1">
    <location>
        <begin position="89"/>
        <end position="98"/>
    </location>
</feature>
<dbReference type="Proteomes" id="UP000244441">
    <property type="component" value="Chromosome"/>
</dbReference>
<keyword evidence="4" id="KW-1185">Reference proteome</keyword>
<organism evidence="3 4">
    <name type="scientific">Saccharobesus litoralis</name>
    <dbReference type="NCBI Taxonomy" id="2172099"/>
    <lineage>
        <taxon>Bacteria</taxon>
        <taxon>Pseudomonadati</taxon>
        <taxon>Pseudomonadota</taxon>
        <taxon>Gammaproteobacteria</taxon>
        <taxon>Alteromonadales</taxon>
        <taxon>Alteromonadaceae</taxon>
        <taxon>Saccharobesus</taxon>
    </lineage>
</organism>
<keyword evidence="2" id="KW-0472">Membrane</keyword>
<dbReference type="EMBL" id="CP026604">
    <property type="protein sequence ID" value="AWB68483.1"/>
    <property type="molecule type" value="Genomic_DNA"/>
</dbReference>
<proteinExistence type="predicted"/>
<dbReference type="KEGG" id="cate:C2869_19675"/>